<comment type="caution">
    <text evidence="1">The sequence shown here is derived from an EMBL/GenBank/DDBJ whole genome shotgun (WGS) entry which is preliminary data.</text>
</comment>
<evidence type="ECO:0000313" key="2">
    <source>
        <dbReference type="Proteomes" id="UP000193335"/>
    </source>
</evidence>
<name>A0A1Y2JQ33_BRAJP</name>
<dbReference type="RefSeq" id="WP_085401162.1">
    <property type="nucleotide sequence ID" value="NZ_NAFL01000248.1"/>
</dbReference>
<gene>
    <name evidence="1" type="ORF">BSZ19_18530</name>
</gene>
<dbReference type="Proteomes" id="UP000193335">
    <property type="component" value="Unassembled WGS sequence"/>
</dbReference>
<proteinExistence type="predicted"/>
<dbReference type="AlphaFoldDB" id="A0A1Y2JQ33"/>
<organism evidence="1 2">
    <name type="scientific">Bradyrhizobium japonicum</name>
    <dbReference type="NCBI Taxonomy" id="375"/>
    <lineage>
        <taxon>Bacteria</taxon>
        <taxon>Pseudomonadati</taxon>
        <taxon>Pseudomonadota</taxon>
        <taxon>Alphaproteobacteria</taxon>
        <taxon>Hyphomicrobiales</taxon>
        <taxon>Nitrobacteraceae</taxon>
        <taxon>Bradyrhizobium</taxon>
    </lineage>
</organism>
<reference evidence="1 2" key="1">
    <citation type="submission" date="2017-03" db="EMBL/GenBank/DDBJ databases">
        <title>Whole genome sequences of fourteen strains of Bradyrhizobium canariense and one strain of Bradyrhizobium japonicum isolated from Lupinus (Papilionoideae: Genisteae) species in Algeria.</title>
        <authorList>
            <person name="Crovadore J."/>
            <person name="Chekireb D."/>
            <person name="Brachmann A."/>
            <person name="Chablais R."/>
            <person name="Cochard B."/>
            <person name="Lefort F."/>
        </authorList>
    </citation>
    <scope>NUCLEOTIDE SEQUENCE [LARGE SCALE GENOMIC DNA]</scope>
    <source>
        <strain evidence="1 2">UBMA197</strain>
    </source>
</reference>
<sequence length="92" mass="9795">MSHTNFNTGQFTAGAVSGSLAVAGAFVGAVQAAAQLNTANAWARYDRNQIEKFLNLSELLREHAVRRAEAAEEELAALKKLALKRAGLLARG</sequence>
<protein>
    <submittedName>
        <fullName evidence="1">Uncharacterized protein</fullName>
    </submittedName>
</protein>
<dbReference type="EMBL" id="NAFL01000248">
    <property type="protein sequence ID" value="OSJ32548.1"/>
    <property type="molecule type" value="Genomic_DNA"/>
</dbReference>
<accession>A0A1Y2JQ33</accession>
<evidence type="ECO:0000313" key="1">
    <source>
        <dbReference type="EMBL" id="OSJ32548.1"/>
    </source>
</evidence>